<dbReference type="Pfam" id="PF08668">
    <property type="entry name" value="HDOD"/>
    <property type="match status" value="1"/>
</dbReference>
<name>A0ABR9ZQZ4_9FIRM</name>
<organism evidence="3 4">
    <name type="scientific">Fusibacter ferrireducens</name>
    <dbReference type="NCBI Taxonomy" id="2785058"/>
    <lineage>
        <taxon>Bacteria</taxon>
        <taxon>Bacillati</taxon>
        <taxon>Bacillota</taxon>
        <taxon>Clostridia</taxon>
        <taxon>Eubacteriales</taxon>
        <taxon>Eubacteriales Family XII. Incertae Sedis</taxon>
        <taxon>Fusibacter</taxon>
    </lineage>
</organism>
<evidence type="ECO:0000313" key="4">
    <source>
        <dbReference type="Proteomes" id="UP000614200"/>
    </source>
</evidence>
<dbReference type="InterPro" id="IPR035919">
    <property type="entry name" value="EAL_sf"/>
</dbReference>
<sequence length="403" mass="46062">MFIARQPIFNNELQVYGYELLFRKSDRSMKFDGLSSLAATAGVVGGLYELGFSQIIDDKRAFVNFDADFLMRDISELIEPNKLIIEILENVVVDDLLVERIKKLKALGYKIALDDFVERYEDYPLVPYADIIKFDLMLTPLETIGPAVYKALSSNKIILAEKVETEAVFLKAKEMGFHLFQGFFFSKPMIVGKSSANRTGTKIQYARLLNELKKEEPSYQVLAEIIEQDVSLAYKLMKVVSSRSGDDVIYSIKRALTYMGLKEIERWIGILMIQDLCSEKPEELMTLSLMRTRFAEKIAKHTELKMYRHEASLLGLFSTLDAMLDEPMHEALKDIALPHSIKDVLIREKGILLPICILINAYEMGDWDAASKMCQKLKLDETVLLEDYIEAVRWAGETLKKMS</sequence>
<accession>A0ABR9ZQZ4</accession>
<dbReference type="RefSeq" id="WP_194701116.1">
    <property type="nucleotide sequence ID" value="NZ_JADKNH010000004.1"/>
</dbReference>
<dbReference type="PANTHER" id="PTHR33525">
    <property type="match status" value="1"/>
</dbReference>
<feature type="domain" description="HDOD" evidence="2">
    <location>
        <begin position="198"/>
        <end position="383"/>
    </location>
</feature>
<dbReference type="InterPro" id="IPR014408">
    <property type="entry name" value="dGMP_Pdiesterase_EAL/HD-GYP"/>
</dbReference>
<dbReference type="PROSITE" id="PS50883">
    <property type="entry name" value="EAL"/>
    <property type="match status" value="1"/>
</dbReference>
<reference evidence="3 4" key="1">
    <citation type="submission" date="2020-11" db="EMBL/GenBank/DDBJ databases">
        <title>Fusibacter basophilias sp. nov.</title>
        <authorList>
            <person name="Qiu D."/>
        </authorList>
    </citation>
    <scope>NUCLEOTIDE SEQUENCE [LARGE SCALE GENOMIC DNA]</scope>
    <source>
        <strain evidence="3 4">Q10-2</strain>
    </source>
</reference>
<evidence type="ECO:0000259" key="1">
    <source>
        <dbReference type="PROSITE" id="PS50883"/>
    </source>
</evidence>
<dbReference type="InterPro" id="IPR013976">
    <property type="entry name" value="HDOD"/>
</dbReference>
<proteinExistence type="predicted"/>
<dbReference type="SMART" id="SM00052">
    <property type="entry name" value="EAL"/>
    <property type="match status" value="1"/>
</dbReference>
<feature type="domain" description="EAL" evidence="1">
    <location>
        <begin position="1"/>
        <end position="202"/>
    </location>
</feature>
<dbReference type="InterPro" id="IPR001633">
    <property type="entry name" value="EAL_dom"/>
</dbReference>
<dbReference type="Proteomes" id="UP000614200">
    <property type="component" value="Unassembled WGS sequence"/>
</dbReference>
<comment type="caution">
    <text evidence="3">The sequence shown here is derived from an EMBL/GenBank/DDBJ whole genome shotgun (WGS) entry which is preliminary data.</text>
</comment>
<dbReference type="PIRSF" id="PIRSF003180">
    <property type="entry name" value="DiGMPpdiest_YuxH"/>
    <property type="match status" value="1"/>
</dbReference>
<dbReference type="PROSITE" id="PS51833">
    <property type="entry name" value="HDOD"/>
    <property type="match status" value="1"/>
</dbReference>
<evidence type="ECO:0000313" key="3">
    <source>
        <dbReference type="EMBL" id="MBF4692870.1"/>
    </source>
</evidence>
<dbReference type="Gene3D" id="1.10.3210.10">
    <property type="entry name" value="Hypothetical protein af1432"/>
    <property type="match status" value="1"/>
</dbReference>
<gene>
    <name evidence="3" type="ORF">ISU02_07050</name>
</gene>
<dbReference type="SUPFAM" id="SSF109604">
    <property type="entry name" value="HD-domain/PDEase-like"/>
    <property type="match status" value="1"/>
</dbReference>
<protein>
    <submittedName>
        <fullName evidence="3">EAL domain-containing protein</fullName>
    </submittedName>
</protein>
<dbReference type="Pfam" id="PF00563">
    <property type="entry name" value="EAL"/>
    <property type="match status" value="1"/>
</dbReference>
<dbReference type="PANTHER" id="PTHR33525:SF4">
    <property type="entry name" value="CYCLIC DI-GMP PHOSPHODIESTERASE CDGJ"/>
    <property type="match status" value="1"/>
</dbReference>
<dbReference type="Gene3D" id="3.20.20.450">
    <property type="entry name" value="EAL domain"/>
    <property type="match status" value="1"/>
</dbReference>
<dbReference type="EMBL" id="JADKNH010000004">
    <property type="protein sequence ID" value="MBF4692870.1"/>
    <property type="molecule type" value="Genomic_DNA"/>
</dbReference>
<evidence type="ECO:0000259" key="2">
    <source>
        <dbReference type="PROSITE" id="PS51833"/>
    </source>
</evidence>
<dbReference type="InterPro" id="IPR052340">
    <property type="entry name" value="RNase_Y/CdgJ"/>
</dbReference>
<keyword evidence="4" id="KW-1185">Reference proteome</keyword>
<dbReference type="SUPFAM" id="SSF141868">
    <property type="entry name" value="EAL domain-like"/>
    <property type="match status" value="1"/>
</dbReference>